<sequence length="125" mass="14710">MTINNGHDPYLLLCGDKKEHIGYTVDWLKLLLNYINLRSKNAVDERFFFRQERKRCVNQVVEKYTISKVPRELAVVLKLNNIDENTRHAFRRTSATFLANIHNADLLDLKHHGQWKSPTIAKEHI</sequence>
<evidence type="ECO:0000256" key="1">
    <source>
        <dbReference type="ARBA" id="ARBA00023172"/>
    </source>
</evidence>
<dbReference type="GO" id="GO:0006310">
    <property type="term" value="P:DNA recombination"/>
    <property type="evidence" value="ECO:0007669"/>
    <property type="project" value="UniProtKB-KW"/>
</dbReference>
<dbReference type="InterPro" id="IPR011010">
    <property type="entry name" value="DNA_brk_join_enz"/>
</dbReference>
<proteinExistence type="predicted"/>
<organism evidence="2 3">
    <name type="scientific">Asbolus verrucosus</name>
    <name type="common">Desert ironclad beetle</name>
    <dbReference type="NCBI Taxonomy" id="1661398"/>
    <lineage>
        <taxon>Eukaryota</taxon>
        <taxon>Metazoa</taxon>
        <taxon>Ecdysozoa</taxon>
        <taxon>Arthropoda</taxon>
        <taxon>Hexapoda</taxon>
        <taxon>Insecta</taxon>
        <taxon>Pterygota</taxon>
        <taxon>Neoptera</taxon>
        <taxon>Endopterygota</taxon>
        <taxon>Coleoptera</taxon>
        <taxon>Polyphaga</taxon>
        <taxon>Cucujiformia</taxon>
        <taxon>Tenebrionidae</taxon>
        <taxon>Pimeliinae</taxon>
        <taxon>Asbolus</taxon>
    </lineage>
</organism>
<evidence type="ECO:0000313" key="3">
    <source>
        <dbReference type="Proteomes" id="UP000292052"/>
    </source>
</evidence>
<dbReference type="InterPro" id="IPR013762">
    <property type="entry name" value="Integrase-like_cat_sf"/>
</dbReference>
<dbReference type="SUPFAM" id="SSF56349">
    <property type="entry name" value="DNA breaking-rejoining enzymes"/>
    <property type="match status" value="1"/>
</dbReference>
<gene>
    <name evidence="2" type="ORF">BDFB_008765</name>
</gene>
<dbReference type="GO" id="GO:0003677">
    <property type="term" value="F:DNA binding"/>
    <property type="evidence" value="ECO:0007669"/>
    <property type="project" value="InterPro"/>
</dbReference>
<comment type="caution">
    <text evidence="2">The sequence shown here is derived from an EMBL/GenBank/DDBJ whole genome shotgun (WGS) entry which is preliminary data.</text>
</comment>
<accession>A0A482WCR8</accession>
<dbReference type="OrthoDB" id="6759321at2759"/>
<name>A0A482WCR8_ASBVE</name>
<dbReference type="STRING" id="1661398.A0A482WCR8"/>
<keyword evidence="3" id="KW-1185">Reference proteome</keyword>
<evidence type="ECO:0008006" key="4">
    <source>
        <dbReference type="Google" id="ProtNLM"/>
    </source>
</evidence>
<dbReference type="EMBL" id="QDEB01004188">
    <property type="protein sequence ID" value="RZC42874.1"/>
    <property type="molecule type" value="Genomic_DNA"/>
</dbReference>
<evidence type="ECO:0000313" key="2">
    <source>
        <dbReference type="EMBL" id="RZC42874.1"/>
    </source>
</evidence>
<dbReference type="AlphaFoldDB" id="A0A482WCR8"/>
<protein>
    <recommendedName>
        <fullName evidence="4">Tyr recombinase domain-containing protein</fullName>
    </recommendedName>
</protein>
<dbReference type="Gene3D" id="1.10.443.10">
    <property type="entry name" value="Intergrase catalytic core"/>
    <property type="match status" value="1"/>
</dbReference>
<keyword evidence="1" id="KW-0233">DNA recombination</keyword>
<reference evidence="2 3" key="1">
    <citation type="submission" date="2017-03" db="EMBL/GenBank/DDBJ databases">
        <title>Genome of the blue death feigning beetle - Asbolus verrucosus.</title>
        <authorList>
            <person name="Rider S.D."/>
        </authorList>
    </citation>
    <scope>NUCLEOTIDE SEQUENCE [LARGE SCALE GENOMIC DNA]</scope>
    <source>
        <strain evidence="2">Butters</strain>
        <tissue evidence="2">Head and leg muscle</tissue>
    </source>
</reference>
<dbReference type="Proteomes" id="UP000292052">
    <property type="component" value="Unassembled WGS sequence"/>
</dbReference>
<dbReference type="GO" id="GO:0015074">
    <property type="term" value="P:DNA integration"/>
    <property type="evidence" value="ECO:0007669"/>
    <property type="project" value="InterPro"/>
</dbReference>